<dbReference type="KEGG" id="sdd:D9753_01975"/>
<reference evidence="6 7" key="1">
    <citation type="submission" date="2018-10" db="EMBL/GenBank/DDBJ databases">
        <title>The genome of Streptomyces dangxiongensis Z022.</title>
        <authorList>
            <person name="Zhang B."/>
        </authorList>
    </citation>
    <scope>NUCLEOTIDE SEQUENCE [LARGE SCALE GENOMIC DNA]</scope>
    <source>
        <strain evidence="6 7">Z022</strain>
    </source>
</reference>
<dbReference type="InterPro" id="IPR023213">
    <property type="entry name" value="CAT-like_dom_sf"/>
</dbReference>
<accession>A0A3G2J919</accession>
<dbReference type="PANTHER" id="PTHR45527:SF1">
    <property type="entry name" value="FATTY ACID SYNTHASE"/>
    <property type="match status" value="1"/>
</dbReference>
<organism evidence="6 7">
    <name type="scientific">Streptomyces dangxiongensis</name>
    <dbReference type="NCBI Taxonomy" id="1442032"/>
    <lineage>
        <taxon>Bacteria</taxon>
        <taxon>Bacillati</taxon>
        <taxon>Actinomycetota</taxon>
        <taxon>Actinomycetes</taxon>
        <taxon>Kitasatosporales</taxon>
        <taxon>Streptomycetaceae</taxon>
        <taxon>Streptomyces</taxon>
    </lineage>
</organism>
<evidence type="ECO:0000256" key="3">
    <source>
        <dbReference type="ARBA" id="ARBA00022553"/>
    </source>
</evidence>
<sequence length="538" mass="57240">MTDLTQDLCRLFARALELEYVTDDTDFYLAGGHSLSALALAVSVEEAVGLPVRVRDILECATPELLAARLAEARGGTAGPGPRTGTEGAPRTAPEPARAPDDDVPESVRWLWLARQNEHGGAGAYTVPCLLRGEGELDVDLLASAVAGLPVRHPALRTVFVERQGAVRAVVTDRTVPLDVVDLRDGSLTEEEFEALVHDRVEVPFDLAEGPLFRSTLFMRPDGAWSLLLTADHLVCDGRSLTVLAAELVAAYRQDGAPPAAPVPGPRPAPRPREESLAHWRDLLTPPPAPLLLPVDRPRHGPAGAVTDTVRLDIEPRVTARLRALAATAHAGLFAPLAAAVASGLGGLTRTDDVCLGTPVDRRSPLGLDGAVGFHVATVPLRLDLAGRDDPAGLVRHVAARTADALDHSEVAFDELVATLDPPRPAGRGPFFDVWVALFPRIDTGPAGPRGIALRGGPFLQRRGMFELSFQFVEEEHGLRLCLQYDTGRYGRDTAEQIAGRVLAELGRLAGEPGAHGAPAQPPSGPPAQAFQGFHFDT</sequence>
<dbReference type="SUPFAM" id="SSF47336">
    <property type="entry name" value="ACP-like"/>
    <property type="match status" value="1"/>
</dbReference>
<dbReference type="GO" id="GO:0031177">
    <property type="term" value="F:phosphopantetheine binding"/>
    <property type="evidence" value="ECO:0007669"/>
    <property type="project" value="TreeGrafter"/>
</dbReference>
<dbReference type="InterPro" id="IPR036736">
    <property type="entry name" value="ACP-like_sf"/>
</dbReference>
<dbReference type="Proteomes" id="UP000268329">
    <property type="component" value="Chromosome"/>
</dbReference>
<dbReference type="GO" id="GO:0005737">
    <property type="term" value="C:cytoplasm"/>
    <property type="evidence" value="ECO:0007669"/>
    <property type="project" value="TreeGrafter"/>
</dbReference>
<dbReference type="Gene3D" id="3.40.50.1820">
    <property type="entry name" value="alpha/beta hydrolase"/>
    <property type="match status" value="1"/>
</dbReference>
<evidence type="ECO:0000256" key="4">
    <source>
        <dbReference type="SAM" id="MobiDB-lite"/>
    </source>
</evidence>
<dbReference type="AlphaFoldDB" id="A0A3G2J919"/>
<gene>
    <name evidence="6" type="ORF">D9753_01975</name>
</gene>
<feature type="region of interest" description="Disordered" evidence="4">
    <location>
        <begin position="72"/>
        <end position="103"/>
    </location>
</feature>
<dbReference type="Pfam" id="PF00550">
    <property type="entry name" value="PP-binding"/>
    <property type="match status" value="1"/>
</dbReference>
<dbReference type="OrthoDB" id="4022480at2"/>
<dbReference type="Gene3D" id="3.30.559.10">
    <property type="entry name" value="Chloramphenicol acetyltransferase-like domain"/>
    <property type="match status" value="1"/>
</dbReference>
<dbReference type="SUPFAM" id="SSF52777">
    <property type="entry name" value="CoA-dependent acyltransferases"/>
    <property type="match status" value="2"/>
</dbReference>
<dbReference type="PROSITE" id="PS00012">
    <property type="entry name" value="PHOSPHOPANTETHEINE"/>
    <property type="match status" value="1"/>
</dbReference>
<dbReference type="GO" id="GO:0008610">
    <property type="term" value="P:lipid biosynthetic process"/>
    <property type="evidence" value="ECO:0007669"/>
    <property type="project" value="UniProtKB-ARBA"/>
</dbReference>
<dbReference type="InterPro" id="IPR029058">
    <property type="entry name" value="AB_hydrolase_fold"/>
</dbReference>
<dbReference type="InterPro" id="IPR006162">
    <property type="entry name" value="Ppantetheine_attach_site"/>
</dbReference>
<dbReference type="GO" id="GO:0043041">
    <property type="term" value="P:amino acid activation for nonribosomal peptide biosynthetic process"/>
    <property type="evidence" value="ECO:0007669"/>
    <property type="project" value="TreeGrafter"/>
</dbReference>
<keyword evidence="2" id="KW-0596">Phosphopantetheine</keyword>
<evidence type="ECO:0000259" key="5">
    <source>
        <dbReference type="PROSITE" id="PS50075"/>
    </source>
</evidence>
<evidence type="ECO:0000313" key="6">
    <source>
        <dbReference type="EMBL" id="AYN37925.1"/>
    </source>
</evidence>
<dbReference type="InterPro" id="IPR001242">
    <property type="entry name" value="Condensation_dom"/>
</dbReference>
<comment type="cofactor">
    <cofactor evidence="1">
        <name>pantetheine 4'-phosphate</name>
        <dbReference type="ChEBI" id="CHEBI:47942"/>
    </cofactor>
</comment>
<dbReference type="InterPro" id="IPR009081">
    <property type="entry name" value="PP-bd_ACP"/>
</dbReference>
<name>A0A3G2J919_9ACTN</name>
<proteinExistence type="predicted"/>
<dbReference type="PANTHER" id="PTHR45527">
    <property type="entry name" value="NONRIBOSOMAL PEPTIDE SYNTHETASE"/>
    <property type="match status" value="1"/>
</dbReference>
<dbReference type="PROSITE" id="PS50075">
    <property type="entry name" value="CARRIER"/>
    <property type="match status" value="1"/>
</dbReference>
<keyword evidence="3" id="KW-0597">Phosphoprotein</keyword>
<evidence type="ECO:0000256" key="2">
    <source>
        <dbReference type="ARBA" id="ARBA00022450"/>
    </source>
</evidence>
<feature type="domain" description="Carrier" evidence="5">
    <location>
        <begin position="1"/>
        <end position="74"/>
    </location>
</feature>
<feature type="compositionally biased region" description="Low complexity" evidence="4">
    <location>
        <begin position="72"/>
        <end position="96"/>
    </location>
</feature>
<evidence type="ECO:0000313" key="7">
    <source>
        <dbReference type="Proteomes" id="UP000268329"/>
    </source>
</evidence>
<dbReference type="RefSeq" id="WP_121785434.1">
    <property type="nucleotide sequence ID" value="NZ_CP033073.1"/>
</dbReference>
<evidence type="ECO:0000256" key="1">
    <source>
        <dbReference type="ARBA" id="ARBA00001957"/>
    </source>
</evidence>
<dbReference type="Pfam" id="PF00668">
    <property type="entry name" value="Condensation"/>
    <property type="match status" value="1"/>
</dbReference>
<dbReference type="GO" id="GO:0044550">
    <property type="term" value="P:secondary metabolite biosynthetic process"/>
    <property type="evidence" value="ECO:0007669"/>
    <property type="project" value="TreeGrafter"/>
</dbReference>
<dbReference type="EMBL" id="CP033073">
    <property type="protein sequence ID" value="AYN37925.1"/>
    <property type="molecule type" value="Genomic_DNA"/>
</dbReference>
<protein>
    <recommendedName>
        <fullName evidence="5">Carrier domain-containing protein</fullName>
    </recommendedName>
</protein>
<dbReference type="GO" id="GO:0003824">
    <property type="term" value="F:catalytic activity"/>
    <property type="evidence" value="ECO:0007669"/>
    <property type="project" value="InterPro"/>
</dbReference>
<dbReference type="Gene3D" id="3.30.559.30">
    <property type="entry name" value="Nonribosomal peptide synthetase, condensation domain"/>
    <property type="match status" value="1"/>
</dbReference>
<keyword evidence="7" id="KW-1185">Reference proteome</keyword>